<gene>
    <name evidence="9" type="ORF">Tci_077360</name>
</gene>
<organism evidence="9">
    <name type="scientific">Tanacetum cinerariifolium</name>
    <name type="common">Dalmatian daisy</name>
    <name type="synonym">Chrysanthemum cinerariifolium</name>
    <dbReference type="NCBI Taxonomy" id="118510"/>
    <lineage>
        <taxon>Eukaryota</taxon>
        <taxon>Viridiplantae</taxon>
        <taxon>Streptophyta</taxon>
        <taxon>Embryophyta</taxon>
        <taxon>Tracheophyta</taxon>
        <taxon>Spermatophyta</taxon>
        <taxon>Magnoliopsida</taxon>
        <taxon>eudicotyledons</taxon>
        <taxon>Gunneridae</taxon>
        <taxon>Pentapetalae</taxon>
        <taxon>asterids</taxon>
        <taxon>campanulids</taxon>
        <taxon>Asterales</taxon>
        <taxon>Asteraceae</taxon>
        <taxon>Asteroideae</taxon>
        <taxon>Anthemideae</taxon>
        <taxon>Anthemidinae</taxon>
        <taxon>Tanacetum</taxon>
    </lineage>
</organism>
<dbReference type="InterPro" id="IPR001584">
    <property type="entry name" value="Integrase_cat-core"/>
</dbReference>
<dbReference type="Pfam" id="PF17917">
    <property type="entry name" value="RT_RNaseH"/>
    <property type="match status" value="1"/>
</dbReference>
<dbReference type="GO" id="GO:0003964">
    <property type="term" value="F:RNA-directed DNA polymerase activity"/>
    <property type="evidence" value="ECO:0007669"/>
    <property type="project" value="UniProtKB-KW"/>
</dbReference>
<accession>A0A699GLU6</accession>
<keyword evidence="4" id="KW-0255">Endonuclease</keyword>
<dbReference type="GO" id="GO:0004519">
    <property type="term" value="F:endonuclease activity"/>
    <property type="evidence" value="ECO:0007669"/>
    <property type="project" value="UniProtKB-KW"/>
</dbReference>
<name>A0A699GLU6_TANCI</name>
<proteinExistence type="predicted"/>
<keyword evidence="3" id="KW-0540">Nuclease</keyword>
<keyword evidence="2" id="KW-0548">Nucleotidyltransferase</keyword>
<dbReference type="CDD" id="cd09274">
    <property type="entry name" value="RNase_HI_RT_Ty3"/>
    <property type="match status" value="1"/>
</dbReference>
<evidence type="ECO:0000256" key="4">
    <source>
        <dbReference type="ARBA" id="ARBA00022759"/>
    </source>
</evidence>
<feature type="compositionally biased region" description="Low complexity" evidence="7">
    <location>
        <begin position="224"/>
        <end position="262"/>
    </location>
</feature>
<feature type="compositionally biased region" description="Polar residues" evidence="7">
    <location>
        <begin position="376"/>
        <end position="393"/>
    </location>
</feature>
<reference evidence="9" key="1">
    <citation type="journal article" date="2019" name="Sci. Rep.">
        <title>Draft genome of Tanacetum cinerariifolium, the natural source of mosquito coil.</title>
        <authorList>
            <person name="Yamashiro T."/>
            <person name="Shiraishi A."/>
            <person name="Satake H."/>
            <person name="Nakayama K."/>
        </authorList>
    </citation>
    <scope>NUCLEOTIDE SEQUENCE</scope>
</reference>
<dbReference type="InterPro" id="IPR041373">
    <property type="entry name" value="RT_RNaseH"/>
</dbReference>
<dbReference type="InterPro" id="IPR043502">
    <property type="entry name" value="DNA/RNA_pol_sf"/>
</dbReference>
<feature type="region of interest" description="Disordered" evidence="7">
    <location>
        <begin position="195"/>
        <end position="279"/>
    </location>
</feature>
<evidence type="ECO:0000256" key="7">
    <source>
        <dbReference type="SAM" id="MobiDB-lite"/>
    </source>
</evidence>
<dbReference type="PANTHER" id="PTHR37984">
    <property type="entry name" value="PROTEIN CBG26694"/>
    <property type="match status" value="1"/>
</dbReference>
<dbReference type="Gene3D" id="3.30.420.10">
    <property type="entry name" value="Ribonuclease H-like superfamily/Ribonuclease H"/>
    <property type="match status" value="2"/>
</dbReference>
<feature type="domain" description="Integrase catalytic" evidence="8">
    <location>
        <begin position="757"/>
        <end position="922"/>
    </location>
</feature>
<dbReference type="SUPFAM" id="SSF56672">
    <property type="entry name" value="DNA/RNA polymerases"/>
    <property type="match status" value="2"/>
</dbReference>
<keyword evidence="1" id="KW-0808">Transferase</keyword>
<sequence>RSRTDPPVLDHRTMKELCQPSLNGQGGPIAPIAIQATNFGLMNDMIQQVQNSCQFYGLLGDDANKHLDKFLNVTKSIKVNGVTDDPLHLYLFSHSLTHHATAWFDRFPRNSINTFEQMAKIFPGKYFPPSMVAKLINEITNFCQRLDDSLFKAWERYKLLIDRCPNHNTLPVTQIDTFYNRLTLRHRDTINDAAGGTFMKRRGNSYQPQGNRNLLSYRSDNYLRPPGFNQNQNQNNQNQNFQNQNRNQGNNHPQGNNRGRNQFFQGASHGPNPPLAYQASAYQSPGYQASVHQPSIPQPQVVTTTEFTNYMKAKNAILKNMQTNMTSLTNSNLELENMFGQFMKMNTASSSGSETLPSNTITNPKEDLKGIATRSGTAYQGPTIPTTSSSLPQVETPVPNSEPVVAPVAAPVSAPKPNQKPSIPYPSRFHDQKLRDKANDKKEKFFQIFKDLNFNISFADAIILMPNPGQSRRKHISHAIISVEQAFPFTTYSHLMTLELAGWSFSQPIGVNEDVFVKMGKFHFPADFVVVDFDADPRVPELKICEAKSDKSSIDEPSEVELKDLSPHLEYVFLEGDNKFLVIIAKDLSVEEKSALRKVLKSHKQAIAWKLSDIKDINPEFRTHKILIEDEFEPAVQHQRRVNPKIHNVIKKEVLKLLDAGLIYPISDSPWEGYIQVLIEWIKKRPHLRVLTECLPTVTCLLGYAIHRARFKESNYTTTEKEMLAMVYAFKKFRSYLIMNKSIVYTDHSALKYLFAKKDSKAILLRWVLLLQEFKFKVIETKGAENLAADHLSRLENSHQNVLDPKEINETFPLETLNMVSFHGLEPPRTIISDRGTHFCNDQFAKVMLKYGVTHRLATVYHPQTSRQVEVSNCGLKRILERTVGENHASWLDKLDDALWAFRTDFKTPIGCSPYKLVYRKACHLPIELEHKAYWALKHENFDLQTAGDHPKVQLNELNELHDQAYENFLIYKEKTKRIHYSKIKDCVFNVGDRVLLFNSRLKIFSDKLKTRWSGPFTITQVFPYGTVELSQTDGPNFKNKEEHLKLILELLKKEELYAKFSKCEFWISKVQFLGHVIDSKGIHVDPAMIELIKDWASPKTPTEIRQFLGLAGYYRRFIEGFTKIAKHQKPSGLLVQPEIPEWKWEKITMDFITKLPKMTNGYDTIWVIVDHLTKSAHFLPIRENDPIEKLMRLYMKKIVTRHGVHVSIISDRDGRFKSLFWKALHKALGNRLDMSTAYHSQTDGQSEKMIQTLEDMLHACAEVGDVQITGPEIVHETTEKIVQIKSRIQAARDRQKTYANLKRKLMDFQVGDRVMLKKCLSDESLVISLDELHVDDKLYFVEEPVEIMDREIKQLKKSCIPIIKFHSSHLSYIEHFLVEEMRKDLMVTLFLCINMQSNPALDSLRFNVYDASSHYYSKEILSVVIRHQDVFSWLDEVRLVDVVFNGAFGGVRYEEVVVGEGVMVISSSLEMLTNSCLGGIMVSLIFLEGLEEEALVEFMVEWFEDDEDGKNNGKEGLFNLKA</sequence>
<keyword evidence="6 9" id="KW-0695">RNA-directed DNA polymerase</keyword>
<evidence type="ECO:0000256" key="3">
    <source>
        <dbReference type="ARBA" id="ARBA00022722"/>
    </source>
</evidence>
<dbReference type="PANTHER" id="PTHR37984:SF5">
    <property type="entry name" value="PROTEIN NYNRIN-LIKE"/>
    <property type="match status" value="1"/>
</dbReference>
<dbReference type="GO" id="GO:0016787">
    <property type="term" value="F:hydrolase activity"/>
    <property type="evidence" value="ECO:0007669"/>
    <property type="project" value="UniProtKB-KW"/>
</dbReference>
<evidence type="ECO:0000256" key="6">
    <source>
        <dbReference type="ARBA" id="ARBA00022918"/>
    </source>
</evidence>
<dbReference type="InterPro" id="IPR005162">
    <property type="entry name" value="Retrotrans_gag_dom"/>
</dbReference>
<evidence type="ECO:0000256" key="5">
    <source>
        <dbReference type="ARBA" id="ARBA00022801"/>
    </source>
</evidence>
<dbReference type="SUPFAM" id="SSF53098">
    <property type="entry name" value="Ribonuclease H-like"/>
    <property type="match status" value="2"/>
</dbReference>
<evidence type="ECO:0000259" key="8">
    <source>
        <dbReference type="PROSITE" id="PS50994"/>
    </source>
</evidence>
<dbReference type="InterPro" id="IPR043128">
    <property type="entry name" value="Rev_trsase/Diguanyl_cyclase"/>
</dbReference>
<dbReference type="Gene3D" id="3.30.70.270">
    <property type="match status" value="1"/>
</dbReference>
<comment type="caution">
    <text evidence="9">The sequence shown here is derived from an EMBL/GenBank/DDBJ whole genome shotgun (WGS) entry which is preliminary data.</text>
</comment>
<dbReference type="EMBL" id="BKCJ010013557">
    <property type="protein sequence ID" value="GEV05383.1"/>
    <property type="molecule type" value="Genomic_DNA"/>
</dbReference>
<dbReference type="InterPro" id="IPR050951">
    <property type="entry name" value="Retrovirus_Pol_polyprotein"/>
</dbReference>
<evidence type="ECO:0000313" key="9">
    <source>
        <dbReference type="EMBL" id="GEV05383.1"/>
    </source>
</evidence>
<dbReference type="GO" id="GO:0003676">
    <property type="term" value="F:nucleic acid binding"/>
    <property type="evidence" value="ECO:0007669"/>
    <property type="project" value="InterPro"/>
</dbReference>
<feature type="non-terminal residue" evidence="9">
    <location>
        <position position="1"/>
    </location>
</feature>
<dbReference type="InterPro" id="IPR012337">
    <property type="entry name" value="RNaseH-like_sf"/>
</dbReference>
<feature type="region of interest" description="Disordered" evidence="7">
    <location>
        <begin position="376"/>
        <end position="402"/>
    </location>
</feature>
<keyword evidence="5" id="KW-0378">Hydrolase</keyword>
<evidence type="ECO:0000256" key="1">
    <source>
        <dbReference type="ARBA" id="ARBA00022679"/>
    </source>
</evidence>
<dbReference type="Pfam" id="PF03732">
    <property type="entry name" value="Retrotrans_gag"/>
    <property type="match status" value="1"/>
</dbReference>
<feature type="domain" description="Integrase catalytic" evidence="8">
    <location>
        <begin position="1137"/>
        <end position="1258"/>
    </location>
</feature>
<dbReference type="GO" id="GO:0015074">
    <property type="term" value="P:DNA integration"/>
    <property type="evidence" value="ECO:0007669"/>
    <property type="project" value="InterPro"/>
</dbReference>
<protein>
    <submittedName>
        <fullName evidence="9">Reverse transcriptase domain-containing protein</fullName>
    </submittedName>
</protein>
<feature type="compositionally biased region" description="Polar residues" evidence="7">
    <location>
        <begin position="204"/>
        <end position="219"/>
    </location>
</feature>
<evidence type="ECO:0000256" key="2">
    <source>
        <dbReference type="ARBA" id="ARBA00022695"/>
    </source>
</evidence>
<dbReference type="PROSITE" id="PS50994">
    <property type="entry name" value="INTEGRASE"/>
    <property type="match status" value="2"/>
</dbReference>
<dbReference type="Gene3D" id="3.10.10.10">
    <property type="entry name" value="HIV Type 1 Reverse Transcriptase, subunit A, domain 1"/>
    <property type="match status" value="1"/>
</dbReference>
<dbReference type="InterPro" id="IPR036397">
    <property type="entry name" value="RNaseH_sf"/>
</dbReference>